<dbReference type="RefSeq" id="WP_192393903.1">
    <property type="nucleotide sequence ID" value="NZ_CAJHIU010000002.1"/>
</dbReference>
<evidence type="ECO:0000313" key="1">
    <source>
        <dbReference type="EMBL" id="MBD9361038.1"/>
    </source>
</evidence>
<dbReference type="Gene3D" id="3.30.530.20">
    <property type="match status" value="1"/>
</dbReference>
<dbReference type="SUPFAM" id="SSF55961">
    <property type="entry name" value="Bet v1-like"/>
    <property type="match status" value="1"/>
</dbReference>
<dbReference type="InterPro" id="IPR023393">
    <property type="entry name" value="START-like_dom_sf"/>
</dbReference>
<dbReference type="Proteomes" id="UP000641152">
    <property type="component" value="Unassembled WGS sequence"/>
</dbReference>
<organism evidence="1 2">
    <name type="scientific">Methylomonas fluvii</name>
    <dbReference type="NCBI Taxonomy" id="1854564"/>
    <lineage>
        <taxon>Bacteria</taxon>
        <taxon>Pseudomonadati</taxon>
        <taxon>Pseudomonadota</taxon>
        <taxon>Gammaproteobacteria</taxon>
        <taxon>Methylococcales</taxon>
        <taxon>Methylococcaceae</taxon>
        <taxon>Methylomonas</taxon>
    </lineage>
</organism>
<dbReference type="EMBL" id="JACXST010000002">
    <property type="protein sequence ID" value="MBD9361038.1"/>
    <property type="molecule type" value="Genomic_DNA"/>
</dbReference>
<dbReference type="InterPro" id="IPR019587">
    <property type="entry name" value="Polyketide_cyclase/dehydratase"/>
</dbReference>
<accession>A0ABR9DD59</accession>
<dbReference type="Pfam" id="PF10604">
    <property type="entry name" value="Polyketide_cyc2"/>
    <property type="match status" value="1"/>
</dbReference>
<gene>
    <name evidence="1" type="ORF">EBB_10950</name>
</gene>
<proteinExistence type="predicted"/>
<reference evidence="1 2" key="1">
    <citation type="submission" date="2020-09" db="EMBL/GenBank/DDBJ databases">
        <title>Methylomonas albis sp. nov. and Methylomonas fluvii sp. nov.: Two cold-adapted methanotrophs from the River Elbe and an amended description of Methylovulum psychrotolerans strain Eb1.</title>
        <authorList>
            <person name="Bussmann I.K."/>
            <person name="Klings K.-W."/>
            <person name="Warnstedt J."/>
            <person name="Hoppert M."/>
            <person name="Saborowski A."/>
            <person name="Horn F."/>
            <person name="Liebner S."/>
        </authorList>
    </citation>
    <scope>NUCLEOTIDE SEQUENCE [LARGE SCALE GENOMIC DNA]</scope>
    <source>
        <strain evidence="1 2">EbB</strain>
    </source>
</reference>
<protein>
    <submittedName>
        <fullName evidence="1">SRPBCC family protein</fullName>
    </submittedName>
</protein>
<evidence type="ECO:0000313" key="2">
    <source>
        <dbReference type="Proteomes" id="UP000641152"/>
    </source>
</evidence>
<sequence>MHIKFPFDSHKPIAGEACIDIDKPVDDVFQYVGENFFENYPKWAVEIVDFEPLDGKEVFIGAKAKQIRNDNNGEIESVFEITEYQPKSKLIFQGLTQPYKHSYLLEAIQEDRRPTRLTFRFEFLELEVFMRPFEKLIRCAIEDGAENTVENIRNLILVECN</sequence>
<comment type="caution">
    <text evidence="1">The sequence shown here is derived from an EMBL/GenBank/DDBJ whole genome shotgun (WGS) entry which is preliminary data.</text>
</comment>
<name>A0ABR9DD59_9GAMM</name>
<keyword evidence="2" id="KW-1185">Reference proteome</keyword>